<proteinExistence type="predicted"/>
<feature type="transmembrane region" description="Helical" evidence="1">
    <location>
        <begin position="45"/>
        <end position="66"/>
    </location>
</feature>
<dbReference type="EMBL" id="JENJ01000002">
    <property type="protein sequence ID" value="KGM98319.1"/>
    <property type="molecule type" value="Genomic_DNA"/>
</dbReference>
<keyword evidence="1" id="KW-0812">Transmembrane</keyword>
<evidence type="ECO:0000313" key="3">
    <source>
        <dbReference type="Proteomes" id="UP000030012"/>
    </source>
</evidence>
<feature type="transmembrane region" description="Helical" evidence="1">
    <location>
        <begin position="95"/>
        <end position="116"/>
    </location>
</feature>
<name>A0A0A0IA44_CLONO</name>
<evidence type="ECO:0000313" key="2">
    <source>
        <dbReference type="EMBL" id="KGM98319.1"/>
    </source>
</evidence>
<dbReference type="AlphaFoldDB" id="A0A0A0IA44"/>
<accession>A0A0A0IA44</accession>
<keyword evidence="1" id="KW-0472">Membrane</keyword>
<reference evidence="2 3" key="1">
    <citation type="submission" date="2014-01" db="EMBL/GenBank/DDBJ databases">
        <title>Plasmidome dynamics in the species complex Clostridium novyi sensu lato converts strains of independent lineages into distinctly different pathogens.</title>
        <authorList>
            <person name="Skarin H."/>
            <person name="Segerman B."/>
        </authorList>
    </citation>
    <scope>NUCLEOTIDE SEQUENCE [LARGE SCALE GENOMIC DNA]</scope>
    <source>
        <strain evidence="2 3">4552</strain>
    </source>
</reference>
<evidence type="ECO:0000256" key="1">
    <source>
        <dbReference type="SAM" id="Phobius"/>
    </source>
</evidence>
<dbReference type="OrthoDB" id="1931829at2"/>
<sequence>MEEKLKRGCILSGWLWLQLIASILTIIVTWAIPSAKIPGVPEASLMQEILSTIVNVAFLISIIGILRWKKVFTYGYIGATLLSFVATFIGQKFEIPVLIGALIGVLLNLWASYALFRLFEKLEVQNTTESTEEVKDDINL</sequence>
<dbReference type="RefSeq" id="WP_039252054.1">
    <property type="nucleotide sequence ID" value="NZ_JENJ01000002.1"/>
</dbReference>
<comment type="caution">
    <text evidence="2">The sequence shown here is derived from an EMBL/GenBank/DDBJ whole genome shotgun (WGS) entry which is preliminary data.</text>
</comment>
<organism evidence="2 3">
    <name type="scientific">Clostridium novyi A str. 4552</name>
    <dbReference type="NCBI Taxonomy" id="1444289"/>
    <lineage>
        <taxon>Bacteria</taxon>
        <taxon>Bacillati</taxon>
        <taxon>Bacillota</taxon>
        <taxon>Clostridia</taxon>
        <taxon>Eubacteriales</taxon>
        <taxon>Clostridiaceae</taxon>
        <taxon>Clostridium</taxon>
    </lineage>
</organism>
<keyword evidence="1" id="KW-1133">Transmembrane helix</keyword>
<gene>
    <name evidence="2" type="ORF">Z968_00870</name>
</gene>
<feature type="transmembrane region" description="Helical" evidence="1">
    <location>
        <begin position="71"/>
        <end position="89"/>
    </location>
</feature>
<protein>
    <submittedName>
        <fullName evidence="2">Uncharacterized protein</fullName>
    </submittedName>
</protein>
<feature type="transmembrane region" description="Helical" evidence="1">
    <location>
        <begin position="12"/>
        <end position="33"/>
    </location>
</feature>
<dbReference type="Proteomes" id="UP000030012">
    <property type="component" value="Unassembled WGS sequence"/>
</dbReference>